<evidence type="ECO:0000256" key="1">
    <source>
        <dbReference type="SAM" id="Phobius"/>
    </source>
</evidence>
<evidence type="ECO:0000313" key="3">
    <source>
        <dbReference type="Proteomes" id="UP000808337"/>
    </source>
</evidence>
<feature type="transmembrane region" description="Helical" evidence="1">
    <location>
        <begin position="57"/>
        <end position="81"/>
    </location>
</feature>
<organism evidence="2 3">
    <name type="scientific">Candidatus Opimibacter skivensis</name>
    <dbReference type="NCBI Taxonomy" id="2982028"/>
    <lineage>
        <taxon>Bacteria</taxon>
        <taxon>Pseudomonadati</taxon>
        <taxon>Bacteroidota</taxon>
        <taxon>Saprospiria</taxon>
        <taxon>Saprospirales</taxon>
        <taxon>Saprospiraceae</taxon>
        <taxon>Candidatus Opimibacter</taxon>
    </lineage>
</organism>
<comment type="caution">
    <text evidence="2">The sequence shown here is derived from an EMBL/GenBank/DDBJ whole genome shotgun (WGS) entry which is preliminary data.</text>
</comment>
<reference evidence="2 3" key="1">
    <citation type="submission" date="2020-10" db="EMBL/GenBank/DDBJ databases">
        <title>Connecting structure to function with the recovery of over 1000 high-quality activated sludge metagenome-assembled genomes encoding full-length rRNA genes using long-read sequencing.</title>
        <authorList>
            <person name="Singleton C.M."/>
            <person name="Petriglieri F."/>
            <person name="Kristensen J.M."/>
            <person name="Kirkegaard R.H."/>
            <person name="Michaelsen T.Y."/>
            <person name="Andersen M.H."/>
            <person name="Karst S.M."/>
            <person name="Dueholm M.S."/>
            <person name="Nielsen P.H."/>
            <person name="Albertsen M."/>
        </authorList>
    </citation>
    <scope>NUCLEOTIDE SEQUENCE [LARGE SCALE GENOMIC DNA]</scope>
    <source>
        <strain evidence="2">Ribe_18-Q3-R11-54_MAXAC.273</strain>
    </source>
</reference>
<proteinExistence type="predicted"/>
<feature type="transmembrane region" description="Helical" evidence="1">
    <location>
        <begin position="13"/>
        <end position="34"/>
    </location>
</feature>
<name>A0A9D7T144_9BACT</name>
<accession>A0A9D7T144</accession>
<keyword evidence="1" id="KW-1133">Transmembrane helix</keyword>
<dbReference type="EMBL" id="JADKGY010000029">
    <property type="protein sequence ID" value="MBK9984409.1"/>
    <property type="molecule type" value="Genomic_DNA"/>
</dbReference>
<gene>
    <name evidence="2" type="ORF">IPP15_18915</name>
</gene>
<dbReference type="AlphaFoldDB" id="A0A9D7T144"/>
<evidence type="ECO:0000313" key="2">
    <source>
        <dbReference type="EMBL" id="MBK9984409.1"/>
    </source>
</evidence>
<protein>
    <submittedName>
        <fullName evidence="2">Uncharacterized protein</fullName>
    </submittedName>
</protein>
<keyword evidence="1" id="KW-0472">Membrane</keyword>
<feature type="transmembrane region" description="Helical" evidence="1">
    <location>
        <begin position="129"/>
        <end position="148"/>
    </location>
</feature>
<feature type="transmembrane region" description="Helical" evidence="1">
    <location>
        <begin position="101"/>
        <end position="123"/>
    </location>
</feature>
<sequence>MTNKLLLPNRFKMIGWCILIPATIAGIILTITGYEADWLSSSVFAFFSDEAFGDSQFFTMITVNITNTLIGSIFIVGAILVSFSKEKKEDEFIANLRLSSLLWSVWVNYALLLIAFLFVYGLAFFNVMVYNMFTILIIFIIRFNYILYKNSKSMSDEK</sequence>
<keyword evidence="1" id="KW-0812">Transmembrane</keyword>
<dbReference type="Proteomes" id="UP000808337">
    <property type="component" value="Unassembled WGS sequence"/>
</dbReference>